<reference evidence="3 4" key="1">
    <citation type="journal article" date="2018" name="Front. Microbiol.">
        <title>Genomic and genetic insights into a cosmopolitan fungus, Paecilomyces variotii (Eurotiales).</title>
        <authorList>
            <person name="Urquhart A.S."/>
            <person name="Mondo S.J."/>
            <person name="Makela M.R."/>
            <person name="Hane J.K."/>
            <person name="Wiebenga A."/>
            <person name="He G."/>
            <person name="Mihaltcheva S."/>
            <person name="Pangilinan J."/>
            <person name="Lipzen A."/>
            <person name="Barry K."/>
            <person name="de Vries R.P."/>
            <person name="Grigoriev I.V."/>
            <person name="Idnurm A."/>
        </authorList>
    </citation>
    <scope>NUCLEOTIDE SEQUENCE [LARGE SCALE GENOMIC DNA]</scope>
    <source>
        <strain evidence="3 4">CBS 101075</strain>
    </source>
</reference>
<dbReference type="PANTHER" id="PTHR28527:SF1">
    <property type="entry name" value="SWI5-DEPENDENT RECOMBINATION DNA REPAIR PROTEIN 1"/>
    <property type="match status" value="1"/>
</dbReference>
<evidence type="ECO:0000256" key="1">
    <source>
        <dbReference type="SAM" id="Coils"/>
    </source>
</evidence>
<dbReference type="AlphaFoldDB" id="A0A443HK53"/>
<dbReference type="VEuPathDB" id="FungiDB:C8Q69DRAFT_107139"/>
<feature type="compositionally biased region" description="Basic and acidic residues" evidence="2">
    <location>
        <begin position="241"/>
        <end position="250"/>
    </location>
</feature>
<evidence type="ECO:0000313" key="4">
    <source>
        <dbReference type="Proteomes" id="UP000283841"/>
    </source>
</evidence>
<feature type="compositionally biased region" description="Low complexity" evidence="2">
    <location>
        <begin position="81"/>
        <end position="99"/>
    </location>
</feature>
<feature type="compositionally biased region" description="Basic residues" evidence="2">
    <location>
        <begin position="1"/>
        <end position="12"/>
    </location>
</feature>
<dbReference type="RefSeq" id="XP_028481868.1">
    <property type="nucleotide sequence ID" value="XM_028625077.1"/>
</dbReference>
<dbReference type="EMBL" id="RCNU01000014">
    <property type="protein sequence ID" value="RWQ92223.1"/>
    <property type="molecule type" value="Genomic_DNA"/>
</dbReference>
<protein>
    <submittedName>
        <fullName evidence="3">Putative DNA repair protein Dds20/Sfr1</fullName>
    </submittedName>
</protein>
<feature type="compositionally biased region" description="Polar residues" evidence="2">
    <location>
        <begin position="32"/>
        <end position="41"/>
    </location>
</feature>
<feature type="region of interest" description="Disordered" evidence="2">
    <location>
        <begin position="201"/>
        <end position="220"/>
    </location>
</feature>
<gene>
    <name evidence="3" type="ORF">C8Q69DRAFT_107139</name>
</gene>
<feature type="coiled-coil region" evidence="1">
    <location>
        <begin position="122"/>
        <end position="149"/>
    </location>
</feature>
<dbReference type="STRING" id="264951.A0A443HK53"/>
<comment type="caution">
    <text evidence="3">The sequence shown here is derived from an EMBL/GenBank/DDBJ whole genome shotgun (WGS) entry which is preliminary data.</text>
</comment>
<evidence type="ECO:0000256" key="2">
    <source>
        <dbReference type="SAM" id="MobiDB-lite"/>
    </source>
</evidence>
<dbReference type="Proteomes" id="UP000283841">
    <property type="component" value="Unassembled WGS sequence"/>
</dbReference>
<accession>A0A443HK53</accession>
<proteinExistence type="predicted"/>
<evidence type="ECO:0000313" key="3">
    <source>
        <dbReference type="EMBL" id="RWQ92223.1"/>
    </source>
</evidence>
<organism evidence="3 4">
    <name type="scientific">Byssochlamys spectabilis</name>
    <name type="common">Paecilomyces variotii</name>
    <dbReference type="NCBI Taxonomy" id="264951"/>
    <lineage>
        <taxon>Eukaryota</taxon>
        <taxon>Fungi</taxon>
        <taxon>Dikarya</taxon>
        <taxon>Ascomycota</taxon>
        <taxon>Pezizomycotina</taxon>
        <taxon>Eurotiomycetes</taxon>
        <taxon>Eurotiomycetidae</taxon>
        <taxon>Eurotiales</taxon>
        <taxon>Thermoascaceae</taxon>
        <taxon>Paecilomyces</taxon>
    </lineage>
</organism>
<dbReference type="GO" id="GO:0006310">
    <property type="term" value="P:DNA recombination"/>
    <property type="evidence" value="ECO:0007669"/>
    <property type="project" value="TreeGrafter"/>
</dbReference>
<feature type="compositionally biased region" description="Polar residues" evidence="2">
    <location>
        <begin position="59"/>
        <end position="69"/>
    </location>
</feature>
<feature type="region of interest" description="Disordered" evidence="2">
    <location>
        <begin position="1"/>
        <end position="121"/>
    </location>
</feature>
<dbReference type="GeneID" id="39594354"/>
<feature type="region of interest" description="Disordered" evidence="2">
    <location>
        <begin position="240"/>
        <end position="259"/>
    </location>
</feature>
<name>A0A443HK53_BYSSP</name>
<keyword evidence="4" id="KW-1185">Reference proteome</keyword>
<dbReference type="PANTHER" id="PTHR28527">
    <property type="entry name" value="MATING-TYPE SWITCHING PROTEIN SWI2-RELATED"/>
    <property type="match status" value="1"/>
</dbReference>
<keyword evidence="1" id="KW-0175">Coiled coil</keyword>
<dbReference type="Gene3D" id="6.10.140.1020">
    <property type="match status" value="1"/>
</dbReference>
<sequence length="287" mass="32339">MAHLSHNSKRRRLDQAASTLSKPFKSPLRTPAQKSDQTASPSPLRFSAQIEPEEDVEATNDTAEQSRQQGPKEEIEATGEPSRPTPTTTPTKTSQQRTPLSSLRKRKSFPSSFTSLSPDPAVSALQKQHTALQARLSALRAELDTTQQALRIESSSRDEELEALILKWRAASQDAAEELFASARDKVFRMGGVRAWKERAKKSRERWDDGEGSLDNWGHDLDENERERRKAEMLDSLDIDIDSKVERDGGREDEEDDNDEEVCYLSSAVLIIFVDMHSADYAVWRPC</sequence>